<dbReference type="CDD" id="cd10145">
    <property type="entry name" value="TFIIA_gamma_N"/>
    <property type="match status" value="1"/>
</dbReference>
<evidence type="ECO:0000256" key="6">
    <source>
        <dbReference type="ARBA" id="ARBA00023163"/>
    </source>
</evidence>
<evidence type="ECO:0000259" key="11">
    <source>
        <dbReference type="Pfam" id="PF02268"/>
    </source>
</evidence>
<feature type="binding site" evidence="8">
    <location>
        <position position="178"/>
    </location>
    <ligand>
        <name>Zn(2+)</name>
        <dbReference type="ChEBI" id="CHEBI:29105"/>
    </ligand>
</feature>
<feature type="transmembrane region" description="Helical" evidence="10">
    <location>
        <begin position="285"/>
        <end position="304"/>
    </location>
</feature>
<keyword evidence="8" id="KW-0862">Zinc</keyword>
<proteinExistence type="predicted"/>
<dbReference type="GO" id="GO:0006367">
    <property type="term" value="P:transcription initiation at RNA polymerase II promoter"/>
    <property type="evidence" value="ECO:0007669"/>
    <property type="project" value="InterPro"/>
</dbReference>
<reference evidence="13" key="1">
    <citation type="journal article" date="2023" name="PhytoFront">
        <title>Draft Genome Resources of Seven Strains of Tilletia horrida, Causal Agent of Kernel Smut of Rice.</title>
        <authorList>
            <person name="Khanal S."/>
            <person name="Antony Babu S."/>
            <person name="Zhou X.G."/>
        </authorList>
    </citation>
    <scope>NUCLEOTIDE SEQUENCE</scope>
    <source>
        <strain evidence="13">TX6</strain>
    </source>
</reference>
<comment type="caution">
    <text evidence="13">The sequence shown here is derived from an EMBL/GenBank/DDBJ whole genome shotgun (WGS) entry which is preliminary data.</text>
</comment>
<sequence length="535" mass="58914">MRQRNSRAPLSSSEDEDTSLASSTSDLQDSHSSKPTLASLTGSNTLAQSRASAVDSLHKAEEALYAAALELARGGSRLIRYENLPTLWRNNAHILSGYRFIPIEKWPAMIRSTFEIHNETGNIMTHLLGIAIIVPLFWPYKDGDAWAYDKHTTPMDRLVQTIYLVAAVKCLALSVSWHVMAGCSHPVWFETFACIDYTGVAWLVSASVFTVIYNEFYCQPNLALFYSFTTLLVGITGATLPWAKWFNTREAKMWRVTVFLSMAFASLLPFTHAAYEHGLTKTLKFVAPIFPSLFAYVFGIFIYAMEVPERWAPGRFDIVGHAHQIWHTSIIVAILLHWRAVNIWHQNRFAFSCAMDETPIEDLIERSIGALWLSKAGGLHGIQGLGRADETVHEWRRVLGRLGGGLVGRVWDAGVDWIQAVCIGLQLTDALDELIQSGHINPVLAMKVLTQFDKSVADSLGKSVKAKSGIKGHLHTYNSCEEVWTFIVKNAQLKLDNGDFLPVKKAKIVACKMGDAGSAAGGSGSGGAAAGGASR</sequence>
<dbReference type="SUPFAM" id="SSF47396">
    <property type="entry name" value="Transcription factor IIA (TFIIA), alpha-helical domain"/>
    <property type="match status" value="1"/>
</dbReference>
<feature type="transmembrane region" description="Helical" evidence="10">
    <location>
        <begin position="254"/>
        <end position="273"/>
    </location>
</feature>
<dbReference type="InterPro" id="IPR015871">
    <property type="entry name" value="TFIIA_gsu_C"/>
</dbReference>
<feature type="transmembrane region" description="Helical" evidence="10">
    <location>
        <begin position="192"/>
        <end position="212"/>
    </location>
</feature>
<feature type="domain" description="Transcription initiation factor IIA gamma subunit C-terminal" evidence="12">
    <location>
        <begin position="471"/>
        <end position="512"/>
    </location>
</feature>
<dbReference type="InterPro" id="IPR009083">
    <property type="entry name" value="TFIIA_a-hlx"/>
</dbReference>
<keyword evidence="6" id="KW-0804">Transcription</keyword>
<feature type="region of interest" description="Disordered" evidence="9">
    <location>
        <begin position="1"/>
        <end position="41"/>
    </location>
</feature>
<feature type="transmembrane region" description="Helical" evidence="10">
    <location>
        <begin position="325"/>
        <end position="345"/>
    </location>
</feature>
<dbReference type="Proteomes" id="UP001176517">
    <property type="component" value="Unassembled WGS sequence"/>
</dbReference>
<evidence type="ECO:0000256" key="5">
    <source>
        <dbReference type="ARBA" id="ARBA00023136"/>
    </source>
</evidence>
<keyword evidence="7" id="KW-0539">Nucleus</keyword>
<dbReference type="InterPro" id="IPR015872">
    <property type="entry name" value="TFIIA_gsu_N"/>
</dbReference>
<evidence type="ECO:0000256" key="2">
    <source>
        <dbReference type="ARBA" id="ARBA00004141"/>
    </source>
</evidence>
<dbReference type="GO" id="GO:0006882">
    <property type="term" value="P:intracellular zinc ion homeostasis"/>
    <property type="evidence" value="ECO:0007669"/>
    <property type="project" value="TreeGrafter"/>
</dbReference>
<evidence type="ECO:0000313" key="14">
    <source>
        <dbReference type="Proteomes" id="UP001176517"/>
    </source>
</evidence>
<dbReference type="SUPFAM" id="SSF50784">
    <property type="entry name" value="Transcription factor IIA (TFIIA), beta-barrel domain"/>
    <property type="match status" value="1"/>
</dbReference>
<organism evidence="13 14">
    <name type="scientific">Tilletia horrida</name>
    <dbReference type="NCBI Taxonomy" id="155126"/>
    <lineage>
        <taxon>Eukaryota</taxon>
        <taxon>Fungi</taxon>
        <taxon>Dikarya</taxon>
        <taxon>Basidiomycota</taxon>
        <taxon>Ustilaginomycotina</taxon>
        <taxon>Exobasidiomycetes</taxon>
        <taxon>Tilletiales</taxon>
        <taxon>Tilletiaceae</taxon>
        <taxon>Tilletia</taxon>
    </lineage>
</organism>
<dbReference type="GO" id="GO:0005672">
    <property type="term" value="C:transcription factor TFIIA complex"/>
    <property type="evidence" value="ECO:0007669"/>
    <property type="project" value="InterPro"/>
</dbReference>
<dbReference type="PANTHER" id="PTHR20855">
    <property type="entry name" value="ADIPOR/PROGESTIN RECEPTOR-RELATED"/>
    <property type="match status" value="1"/>
</dbReference>
<dbReference type="GO" id="GO:0046872">
    <property type="term" value="F:metal ion binding"/>
    <property type="evidence" value="ECO:0007669"/>
    <property type="project" value="UniProtKB-KW"/>
</dbReference>
<dbReference type="InterPro" id="IPR009088">
    <property type="entry name" value="TFIIA_b-brl"/>
</dbReference>
<feature type="transmembrane region" description="Helical" evidence="10">
    <location>
        <begin position="121"/>
        <end position="140"/>
    </location>
</feature>
<evidence type="ECO:0000256" key="7">
    <source>
        <dbReference type="ARBA" id="ARBA00023242"/>
    </source>
</evidence>
<dbReference type="EMBL" id="JAPDMZ010000015">
    <property type="protein sequence ID" value="KAK0556440.1"/>
    <property type="molecule type" value="Genomic_DNA"/>
</dbReference>
<feature type="domain" description="Transcription initiation factor IIA gamma subunit N-terminal" evidence="11">
    <location>
        <begin position="422"/>
        <end position="460"/>
    </location>
</feature>
<evidence type="ECO:0000256" key="1">
    <source>
        <dbReference type="ARBA" id="ARBA00004123"/>
    </source>
</evidence>
<keyword evidence="14" id="KW-1185">Reference proteome</keyword>
<feature type="transmembrane region" description="Helical" evidence="10">
    <location>
        <begin position="160"/>
        <end position="180"/>
    </location>
</feature>
<evidence type="ECO:0000256" key="8">
    <source>
        <dbReference type="PIRSR" id="PIRSR604254-1"/>
    </source>
</evidence>
<feature type="binding site" evidence="8">
    <location>
        <position position="327"/>
    </location>
    <ligand>
        <name>Zn(2+)</name>
        <dbReference type="ChEBI" id="CHEBI:29105"/>
    </ligand>
</feature>
<evidence type="ECO:0000259" key="12">
    <source>
        <dbReference type="Pfam" id="PF02751"/>
    </source>
</evidence>
<dbReference type="Gene3D" id="2.30.18.10">
    <property type="entry name" value="Transcription factor IIA (TFIIA), beta-barrel domain"/>
    <property type="match status" value="1"/>
</dbReference>
<dbReference type="PANTHER" id="PTHR20855:SF97">
    <property type="entry name" value="ADIPOR-LIKE RECEPTOR IZH3-RELATED"/>
    <property type="match status" value="1"/>
</dbReference>
<protein>
    <submittedName>
        <fullName evidence="13">Inc metabolism membrane protein</fullName>
    </submittedName>
</protein>
<gene>
    <name evidence="13" type="primary">IZH3</name>
    <name evidence="13" type="ORF">OC846_001137</name>
</gene>
<dbReference type="Pfam" id="PF02751">
    <property type="entry name" value="TFIIA_gamma_C"/>
    <property type="match status" value="1"/>
</dbReference>
<keyword evidence="3 10" id="KW-0812">Transmembrane</keyword>
<dbReference type="AlphaFoldDB" id="A0AAN6JT90"/>
<feature type="binding site" evidence="8">
    <location>
        <position position="323"/>
    </location>
    <ligand>
        <name>Zn(2+)</name>
        <dbReference type="ChEBI" id="CHEBI:29105"/>
    </ligand>
</feature>
<dbReference type="CDD" id="cd10014">
    <property type="entry name" value="TFIIA_gamma_C"/>
    <property type="match status" value="1"/>
</dbReference>
<dbReference type="Pfam" id="PF02268">
    <property type="entry name" value="TFIIA_gamma_N"/>
    <property type="match status" value="1"/>
</dbReference>
<accession>A0AAN6JT90</accession>
<dbReference type="Pfam" id="PF03006">
    <property type="entry name" value="HlyIII"/>
    <property type="match status" value="1"/>
</dbReference>
<dbReference type="InterPro" id="IPR004254">
    <property type="entry name" value="AdipoR/HlyIII-related"/>
</dbReference>
<keyword evidence="5 10" id="KW-0472">Membrane</keyword>
<comment type="subcellular location">
    <subcellularLocation>
        <location evidence="2">Membrane</location>
        <topology evidence="2">Multi-pass membrane protein</topology>
    </subcellularLocation>
    <subcellularLocation>
        <location evidence="1">Nucleus</location>
    </subcellularLocation>
</comment>
<dbReference type="GO" id="GO:0016020">
    <property type="term" value="C:membrane"/>
    <property type="evidence" value="ECO:0007669"/>
    <property type="project" value="UniProtKB-SubCell"/>
</dbReference>
<evidence type="ECO:0000256" key="3">
    <source>
        <dbReference type="ARBA" id="ARBA00022692"/>
    </source>
</evidence>
<keyword evidence="4 10" id="KW-1133">Transmembrane helix</keyword>
<evidence type="ECO:0000256" key="4">
    <source>
        <dbReference type="ARBA" id="ARBA00022989"/>
    </source>
</evidence>
<name>A0AAN6JT90_9BASI</name>
<feature type="compositionally biased region" description="Polar residues" evidence="9">
    <location>
        <begin position="1"/>
        <end position="12"/>
    </location>
</feature>
<dbReference type="Gene3D" id="1.10.287.190">
    <property type="entry name" value="Transcription factor IIA gamma subunit, alpha-helical domain"/>
    <property type="match status" value="1"/>
</dbReference>
<keyword evidence="8" id="KW-0479">Metal-binding</keyword>
<evidence type="ECO:0000256" key="10">
    <source>
        <dbReference type="SAM" id="Phobius"/>
    </source>
</evidence>
<evidence type="ECO:0000256" key="9">
    <source>
        <dbReference type="SAM" id="MobiDB-lite"/>
    </source>
</evidence>
<dbReference type="GO" id="GO:0038023">
    <property type="term" value="F:signaling receptor activity"/>
    <property type="evidence" value="ECO:0007669"/>
    <property type="project" value="TreeGrafter"/>
</dbReference>
<evidence type="ECO:0000313" key="13">
    <source>
        <dbReference type="EMBL" id="KAK0556440.1"/>
    </source>
</evidence>
<feature type="transmembrane region" description="Helical" evidence="10">
    <location>
        <begin position="224"/>
        <end position="242"/>
    </location>
</feature>